<dbReference type="InterPro" id="IPR003856">
    <property type="entry name" value="LPS_length_determ_N"/>
</dbReference>
<dbReference type="Pfam" id="PF02706">
    <property type="entry name" value="Wzz"/>
    <property type="match status" value="1"/>
</dbReference>
<feature type="domain" description="Tyrosine-protein kinase G-rich" evidence="9">
    <location>
        <begin position="302"/>
        <end position="376"/>
    </location>
</feature>
<keyword evidence="4 7" id="KW-1133">Transmembrane helix</keyword>
<keyword evidence="6" id="KW-0175">Coiled coil</keyword>
<reference evidence="11" key="1">
    <citation type="journal article" date="2019" name="Int. J. Syst. Evol. Microbiol.">
        <title>The Global Catalogue of Microorganisms (GCM) 10K type strain sequencing project: providing services to taxonomists for standard genome sequencing and annotation.</title>
        <authorList>
            <consortium name="The Broad Institute Genomics Platform"/>
            <consortium name="The Broad Institute Genome Sequencing Center for Infectious Disease"/>
            <person name="Wu L."/>
            <person name="Ma J."/>
        </authorList>
    </citation>
    <scope>NUCLEOTIDE SEQUENCE [LARGE SCALE GENOMIC DNA]</scope>
    <source>
        <strain evidence="11">CCUG 57401</strain>
    </source>
</reference>
<dbReference type="InterPro" id="IPR032807">
    <property type="entry name" value="GNVR"/>
</dbReference>
<keyword evidence="2" id="KW-1003">Cell membrane</keyword>
<dbReference type="Pfam" id="PF13807">
    <property type="entry name" value="GNVR"/>
    <property type="match status" value="1"/>
</dbReference>
<name>A0ABW0NDL2_9BURK</name>
<comment type="subcellular location">
    <subcellularLocation>
        <location evidence="1">Cell membrane</location>
        <topology evidence="1">Multi-pass membrane protein</topology>
    </subcellularLocation>
</comment>
<feature type="domain" description="Polysaccharide chain length determinant N-terminal" evidence="8">
    <location>
        <begin position="20"/>
        <end position="91"/>
    </location>
</feature>
<feature type="coiled-coil region" evidence="6">
    <location>
        <begin position="168"/>
        <end position="218"/>
    </location>
</feature>
<evidence type="ECO:0000256" key="3">
    <source>
        <dbReference type="ARBA" id="ARBA00022692"/>
    </source>
</evidence>
<evidence type="ECO:0000256" key="7">
    <source>
        <dbReference type="SAM" id="Phobius"/>
    </source>
</evidence>
<accession>A0ABW0NDL2</accession>
<protein>
    <submittedName>
        <fullName evidence="10">GumC family protein</fullName>
    </submittedName>
</protein>
<dbReference type="EMBL" id="JBHSMF010000006">
    <property type="protein sequence ID" value="MFC5498411.1"/>
    <property type="molecule type" value="Genomic_DNA"/>
</dbReference>
<dbReference type="PANTHER" id="PTHR32309">
    <property type="entry name" value="TYROSINE-PROTEIN KINASE"/>
    <property type="match status" value="1"/>
</dbReference>
<feature type="transmembrane region" description="Helical" evidence="7">
    <location>
        <begin position="356"/>
        <end position="374"/>
    </location>
</feature>
<evidence type="ECO:0000259" key="9">
    <source>
        <dbReference type="Pfam" id="PF13807"/>
    </source>
</evidence>
<proteinExistence type="predicted"/>
<evidence type="ECO:0000313" key="11">
    <source>
        <dbReference type="Proteomes" id="UP001596037"/>
    </source>
</evidence>
<keyword evidence="11" id="KW-1185">Reference proteome</keyword>
<feature type="transmembrane region" description="Helical" evidence="7">
    <location>
        <begin position="37"/>
        <end position="59"/>
    </location>
</feature>
<dbReference type="InterPro" id="IPR050445">
    <property type="entry name" value="Bact_polysacc_biosynth/exp"/>
</dbReference>
<dbReference type="PANTHER" id="PTHR32309:SF13">
    <property type="entry name" value="FERRIC ENTEROBACTIN TRANSPORT PROTEIN FEPE"/>
    <property type="match status" value="1"/>
</dbReference>
<comment type="caution">
    <text evidence="10">The sequence shown here is derived from an EMBL/GenBank/DDBJ whole genome shotgun (WGS) entry which is preliminary data.</text>
</comment>
<keyword evidence="3 7" id="KW-0812">Transmembrane</keyword>
<evidence type="ECO:0000256" key="1">
    <source>
        <dbReference type="ARBA" id="ARBA00004651"/>
    </source>
</evidence>
<dbReference type="RefSeq" id="WP_376850464.1">
    <property type="nucleotide sequence ID" value="NZ_JBHSMF010000006.1"/>
</dbReference>
<keyword evidence="5 7" id="KW-0472">Membrane</keyword>
<evidence type="ECO:0000259" key="8">
    <source>
        <dbReference type="Pfam" id="PF02706"/>
    </source>
</evidence>
<evidence type="ECO:0000256" key="6">
    <source>
        <dbReference type="SAM" id="Coils"/>
    </source>
</evidence>
<gene>
    <name evidence="10" type="ORF">ACFPOE_12775</name>
</gene>
<sequence>MTEPHLAEGRRPDQGAQGSEISVLEILTAIGEEKKTIGLFAFVGVGVGLTIALLLPPIYTAKTTLLPPQQNQGGSSAVLASLGALAATAGVAGTVKAPEELYVGLLRTDSVANALIERFKLKERYKASTLDDTRRALNNNSVISADRKSTLISVEASDRDPVFSAQLANAYAEELRRLMTRIAVTEAQQRRLFFEQQMEKAKADYVRAELAVKRAQDKSGLISLDSQTQSIIGAAAQVRGEIVAREVQLQATRPFAGPENPDLKRLLSELGSLRAQLSKIEGGGIDSPARGAGDSAQALANVRIFRELKYQEAIYSAMLQQFQMAKADEARDAPLVQQVDVAAPPERKSKPRRTPIVFLSMALGLLSGLIVSLVRRVARNGRNDPRTAHRWNDLSSAWFSWRTRARP</sequence>
<evidence type="ECO:0000256" key="4">
    <source>
        <dbReference type="ARBA" id="ARBA00022989"/>
    </source>
</evidence>
<organism evidence="10 11">
    <name type="scientific">Caenimonas terrae</name>
    <dbReference type="NCBI Taxonomy" id="696074"/>
    <lineage>
        <taxon>Bacteria</taxon>
        <taxon>Pseudomonadati</taxon>
        <taxon>Pseudomonadota</taxon>
        <taxon>Betaproteobacteria</taxon>
        <taxon>Burkholderiales</taxon>
        <taxon>Comamonadaceae</taxon>
        <taxon>Caenimonas</taxon>
    </lineage>
</organism>
<evidence type="ECO:0000313" key="10">
    <source>
        <dbReference type="EMBL" id="MFC5498411.1"/>
    </source>
</evidence>
<evidence type="ECO:0000256" key="2">
    <source>
        <dbReference type="ARBA" id="ARBA00022475"/>
    </source>
</evidence>
<dbReference type="Proteomes" id="UP001596037">
    <property type="component" value="Unassembled WGS sequence"/>
</dbReference>
<evidence type="ECO:0000256" key="5">
    <source>
        <dbReference type="ARBA" id="ARBA00023136"/>
    </source>
</evidence>